<keyword evidence="2 10" id="KW-0808">Transferase</keyword>
<evidence type="ECO:0000256" key="8">
    <source>
        <dbReference type="ARBA" id="ARBA00038363"/>
    </source>
</evidence>
<evidence type="ECO:0000256" key="3">
    <source>
        <dbReference type="ARBA" id="ARBA00022723"/>
    </source>
</evidence>
<dbReference type="InterPro" id="IPR033749">
    <property type="entry name" value="Polyprenyl_synt_CS"/>
</dbReference>
<accession>A0A5N6UJH0</accession>
<dbReference type="EMBL" id="ML738690">
    <property type="protein sequence ID" value="KAE8158680.1"/>
    <property type="molecule type" value="Genomic_DNA"/>
</dbReference>
<keyword evidence="6" id="KW-0456">Lyase</keyword>
<organism evidence="11 12">
    <name type="scientific">Aspergillus tamarii</name>
    <dbReference type="NCBI Taxonomy" id="41984"/>
    <lineage>
        <taxon>Eukaryota</taxon>
        <taxon>Fungi</taxon>
        <taxon>Dikarya</taxon>
        <taxon>Ascomycota</taxon>
        <taxon>Pezizomycotina</taxon>
        <taxon>Eurotiomycetes</taxon>
        <taxon>Eurotiomycetidae</taxon>
        <taxon>Eurotiales</taxon>
        <taxon>Aspergillaceae</taxon>
        <taxon>Aspergillus</taxon>
        <taxon>Aspergillus subgen. Circumdati</taxon>
    </lineage>
</organism>
<dbReference type="GO" id="GO:0043386">
    <property type="term" value="P:mycotoxin biosynthetic process"/>
    <property type="evidence" value="ECO:0007669"/>
    <property type="project" value="UniProtKB-ARBA"/>
</dbReference>
<evidence type="ECO:0000256" key="2">
    <source>
        <dbReference type="ARBA" id="ARBA00022679"/>
    </source>
</evidence>
<evidence type="ECO:0000256" key="10">
    <source>
        <dbReference type="RuleBase" id="RU004466"/>
    </source>
</evidence>
<sequence length="292" mass="33284">MLITAFNDWIGAPNRSVTLVENIIRLLHNGSLLIDDIQDNSPVRRGKPAAHTIYGIPQVLNSGLFMFTQAVQEAKTLNNPESTDVLLENLQCLYLGQSWELYWKHNLSCPTESDYLNMVDNKTGGMFRMLVQLLIAEQSTVTSAVERERLTMANFDHLLLLLGRYYQIRDDYMNLKSTKYSEQKGFCEDLDEGKYSFPIVWLLERKPEYRGYINGVFRQLPVGMGQEPRLSRENKLDILAILEATGSLRATLDLLKELESALELEITRLEGILSKKNAMMRVIIAALSVNHV</sequence>
<gene>
    <name evidence="11" type="ORF">BDV40DRAFT_307607</name>
</gene>
<dbReference type="Pfam" id="PF00348">
    <property type="entry name" value="polyprenyl_synt"/>
    <property type="match status" value="1"/>
</dbReference>
<protein>
    <submittedName>
        <fullName evidence="11">Isoprenoid synthase domain-containing protein</fullName>
    </submittedName>
</protein>
<dbReference type="PANTHER" id="PTHR12001:SF72">
    <property type="entry name" value="THIJ_PFPI FAMILY PROTEIN (AFU_ORTHOLOGUE AFUA_3G01210)-RELATED"/>
    <property type="match status" value="1"/>
</dbReference>
<dbReference type="GO" id="GO:0016829">
    <property type="term" value="F:lyase activity"/>
    <property type="evidence" value="ECO:0007669"/>
    <property type="project" value="UniProtKB-KW"/>
</dbReference>
<evidence type="ECO:0000256" key="1">
    <source>
        <dbReference type="ARBA" id="ARBA00004721"/>
    </source>
</evidence>
<evidence type="ECO:0000256" key="5">
    <source>
        <dbReference type="ARBA" id="ARBA00023229"/>
    </source>
</evidence>
<dbReference type="PROSITE" id="PS00723">
    <property type="entry name" value="POLYPRENYL_SYNTHASE_1"/>
    <property type="match status" value="1"/>
</dbReference>
<dbReference type="AlphaFoldDB" id="A0A5N6UJH0"/>
<dbReference type="PROSITE" id="PS00444">
    <property type="entry name" value="POLYPRENYL_SYNTHASE_2"/>
    <property type="match status" value="1"/>
</dbReference>
<evidence type="ECO:0000256" key="6">
    <source>
        <dbReference type="ARBA" id="ARBA00023239"/>
    </source>
</evidence>
<evidence type="ECO:0000256" key="4">
    <source>
        <dbReference type="ARBA" id="ARBA00022842"/>
    </source>
</evidence>
<keyword evidence="5" id="KW-0414">Isoprene biosynthesis</keyword>
<proteinExistence type="inferred from homology"/>
<reference evidence="11 12" key="1">
    <citation type="submission" date="2019-04" db="EMBL/GenBank/DDBJ databases">
        <title>Friends and foes A comparative genomics study of 23 Aspergillus species from section Flavi.</title>
        <authorList>
            <consortium name="DOE Joint Genome Institute"/>
            <person name="Kjaerbolling I."/>
            <person name="Vesth T."/>
            <person name="Frisvad J.C."/>
            <person name="Nybo J.L."/>
            <person name="Theobald S."/>
            <person name="Kildgaard S."/>
            <person name="Isbrandt T."/>
            <person name="Kuo A."/>
            <person name="Sato A."/>
            <person name="Lyhne E.K."/>
            <person name="Kogle M.E."/>
            <person name="Wiebenga A."/>
            <person name="Kun R.S."/>
            <person name="Lubbers R.J."/>
            <person name="Makela M.R."/>
            <person name="Barry K."/>
            <person name="Chovatia M."/>
            <person name="Clum A."/>
            <person name="Daum C."/>
            <person name="Haridas S."/>
            <person name="He G."/>
            <person name="LaButti K."/>
            <person name="Lipzen A."/>
            <person name="Mondo S."/>
            <person name="Riley R."/>
            <person name="Salamov A."/>
            <person name="Simmons B.A."/>
            <person name="Magnuson J.K."/>
            <person name="Henrissat B."/>
            <person name="Mortensen U.H."/>
            <person name="Larsen T.O."/>
            <person name="Devries R.P."/>
            <person name="Grigoriev I.V."/>
            <person name="Machida M."/>
            <person name="Baker S.E."/>
            <person name="Andersen M.R."/>
        </authorList>
    </citation>
    <scope>NUCLEOTIDE SEQUENCE [LARGE SCALE GENOMIC DNA]</scope>
    <source>
        <strain evidence="11 12">CBS 117626</strain>
    </source>
</reference>
<dbReference type="SUPFAM" id="SSF48576">
    <property type="entry name" value="Terpenoid synthases"/>
    <property type="match status" value="1"/>
</dbReference>
<dbReference type="PANTHER" id="PTHR12001">
    <property type="entry name" value="GERANYLGERANYL PYROPHOSPHATE SYNTHASE"/>
    <property type="match status" value="1"/>
</dbReference>
<dbReference type="GO" id="GO:0046872">
    <property type="term" value="F:metal ion binding"/>
    <property type="evidence" value="ECO:0007669"/>
    <property type="project" value="UniProtKB-KW"/>
</dbReference>
<comment type="similarity">
    <text evidence="10">Belongs to the FPP/GGPP synthase family.</text>
</comment>
<evidence type="ECO:0000256" key="7">
    <source>
        <dbReference type="ARBA" id="ARBA00023268"/>
    </source>
</evidence>
<evidence type="ECO:0000313" key="11">
    <source>
        <dbReference type="EMBL" id="KAE8158680.1"/>
    </source>
</evidence>
<keyword evidence="4" id="KW-0460">Magnesium</keyword>
<dbReference type="GO" id="GO:0046165">
    <property type="term" value="P:alcohol biosynthetic process"/>
    <property type="evidence" value="ECO:0007669"/>
    <property type="project" value="UniProtKB-ARBA"/>
</dbReference>
<dbReference type="Gene3D" id="1.10.600.10">
    <property type="entry name" value="Farnesyl Diphosphate Synthase"/>
    <property type="match status" value="1"/>
</dbReference>
<dbReference type="Proteomes" id="UP000326950">
    <property type="component" value="Unassembled WGS sequence"/>
</dbReference>
<keyword evidence="3" id="KW-0479">Metal-binding</keyword>
<dbReference type="InterPro" id="IPR000092">
    <property type="entry name" value="Polyprenyl_synt"/>
</dbReference>
<keyword evidence="7" id="KW-0511">Multifunctional enzyme</keyword>
<comment type="similarity">
    <text evidence="8">In the C-terminal section; belongs to the FPP/GGPP synthase family.</text>
</comment>
<dbReference type="GO" id="GO:0004659">
    <property type="term" value="F:prenyltransferase activity"/>
    <property type="evidence" value="ECO:0007669"/>
    <property type="project" value="InterPro"/>
</dbReference>
<dbReference type="InterPro" id="IPR008949">
    <property type="entry name" value="Isoprenoid_synthase_dom_sf"/>
</dbReference>
<name>A0A5N6UJH0_ASPTM</name>
<dbReference type="GO" id="GO:0008299">
    <property type="term" value="P:isoprenoid biosynthetic process"/>
    <property type="evidence" value="ECO:0007669"/>
    <property type="project" value="UniProtKB-KW"/>
</dbReference>
<evidence type="ECO:0000313" key="12">
    <source>
        <dbReference type="Proteomes" id="UP000326950"/>
    </source>
</evidence>
<evidence type="ECO:0000256" key="9">
    <source>
        <dbReference type="ARBA" id="ARBA00038372"/>
    </source>
</evidence>
<comment type="similarity">
    <text evidence="9">In the N-terminal section; belongs to the terpene synthase family.</text>
</comment>
<keyword evidence="12" id="KW-1185">Reference proteome</keyword>
<comment type="pathway">
    <text evidence="1">Secondary metabolite biosynthesis; terpenoid biosynthesis.</text>
</comment>
<dbReference type="OrthoDB" id="6921389at2759"/>